<protein>
    <submittedName>
        <fullName evidence="2">Uncharacterized protein</fullName>
    </submittedName>
</protein>
<feature type="transmembrane region" description="Helical" evidence="1">
    <location>
        <begin position="145"/>
        <end position="164"/>
    </location>
</feature>
<evidence type="ECO:0000313" key="2">
    <source>
        <dbReference type="EMBL" id="KZT52846.1"/>
    </source>
</evidence>
<dbReference type="InParanoid" id="A0A165DI32"/>
<keyword evidence="1" id="KW-0812">Transmembrane</keyword>
<keyword evidence="1" id="KW-0472">Membrane</keyword>
<dbReference type="EMBL" id="KV424053">
    <property type="protein sequence ID" value="KZT52846.1"/>
    <property type="molecule type" value="Genomic_DNA"/>
</dbReference>
<dbReference type="Proteomes" id="UP000076842">
    <property type="component" value="Unassembled WGS sequence"/>
</dbReference>
<evidence type="ECO:0000313" key="3">
    <source>
        <dbReference type="Proteomes" id="UP000076842"/>
    </source>
</evidence>
<feature type="transmembrane region" description="Helical" evidence="1">
    <location>
        <begin position="26"/>
        <end position="44"/>
    </location>
</feature>
<dbReference type="OrthoDB" id="3346544at2759"/>
<dbReference type="STRING" id="1353952.A0A165DI32"/>
<keyword evidence="1" id="KW-1133">Transmembrane helix</keyword>
<keyword evidence="3" id="KW-1185">Reference proteome</keyword>
<feature type="transmembrane region" description="Helical" evidence="1">
    <location>
        <begin position="64"/>
        <end position="89"/>
    </location>
</feature>
<name>A0A165DI32_9BASI</name>
<proteinExistence type="predicted"/>
<sequence>MGQVMLGNAANLYRVWLVWERNFRPILIPGALFFVSGACAWVVLGVSAELQKQQDMSPGSLKATLIAFVGIALFQPLLTSGLIIIRLAATERRDSQPRYQARGHARALLSFSPINRIIVQSTVVYMGALLVVTALWWTGRTSFDMFGNVVVPIVPLVGTFPLLMKVS</sequence>
<feature type="transmembrane region" description="Helical" evidence="1">
    <location>
        <begin position="117"/>
        <end position="139"/>
    </location>
</feature>
<evidence type="ECO:0000256" key="1">
    <source>
        <dbReference type="SAM" id="Phobius"/>
    </source>
</evidence>
<dbReference type="AlphaFoldDB" id="A0A165DI32"/>
<organism evidence="2 3">
    <name type="scientific">Calocera cornea HHB12733</name>
    <dbReference type="NCBI Taxonomy" id="1353952"/>
    <lineage>
        <taxon>Eukaryota</taxon>
        <taxon>Fungi</taxon>
        <taxon>Dikarya</taxon>
        <taxon>Basidiomycota</taxon>
        <taxon>Agaricomycotina</taxon>
        <taxon>Dacrymycetes</taxon>
        <taxon>Dacrymycetales</taxon>
        <taxon>Dacrymycetaceae</taxon>
        <taxon>Calocera</taxon>
    </lineage>
</organism>
<gene>
    <name evidence="2" type="ORF">CALCODRAFT_74057</name>
</gene>
<reference evidence="2 3" key="1">
    <citation type="journal article" date="2016" name="Mol. Biol. Evol.">
        <title>Comparative Genomics of Early-Diverging Mushroom-Forming Fungi Provides Insights into the Origins of Lignocellulose Decay Capabilities.</title>
        <authorList>
            <person name="Nagy L.G."/>
            <person name="Riley R."/>
            <person name="Tritt A."/>
            <person name="Adam C."/>
            <person name="Daum C."/>
            <person name="Floudas D."/>
            <person name="Sun H."/>
            <person name="Yadav J.S."/>
            <person name="Pangilinan J."/>
            <person name="Larsson K.H."/>
            <person name="Matsuura K."/>
            <person name="Barry K."/>
            <person name="Labutti K."/>
            <person name="Kuo R."/>
            <person name="Ohm R.A."/>
            <person name="Bhattacharya S.S."/>
            <person name="Shirouzu T."/>
            <person name="Yoshinaga Y."/>
            <person name="Martin F.M."/>
            <person name="Grigoriev I.V."/>
            <person name="Hibbett D.S."/>
        </authorList>
    </citation>
    <scope>NUCLEOTIDE SEQUENCE [LARGE SCALE GENOMIC DNA]</scope>
    <source>
        <strain evidence="2 3">HHB12733</strain>
    </source>
</reference>
<accession>A0A165DI32</accession>